<protein>
    <submittedName>
        <fullName evidence="2">Uncharacterized protein</fullName>
    </submittedName>
</protein>
<feature type="region of interest" description="Disordered" evidence="1">
    <location>
        <begin position="43"/>
        <end position="191"/>
    </location>
</feature>
<accession>A0A8T0R8R4</accession>
<evidence type="ECO:0000256" key="1">
    <source>
        <dbReference type="SAM" id="MobiDB-lite"/>
    </source>
</evidence>
<feature type="compositionally biased region" description="Basic residues" evidence="1">
    <location>
        <begin position="237"/>
        <end position="247"/>
    </location>
</feature>
<feature type="region of interest" description="Disordered" evidence="1">
    <location>
        <begin position="217"/>
        <end position="384"/>
    </location>
</feature>
<feature type="compositionally biased region" description="Low complexity" evidence="1">
    <location>
        <begin position="71"/>
        <end position="110"/>
    </location>
</feature>
<dbReference type="EMBL" id="CM029047">
    <property type="protein sequence ID" value="KAG2582172.1"/>
    <property type="molecule type" value="Genomic_DNA"/>
</dbReference>
<feature type="compositionally biased region" description="Basic and acidic residues" evidence="1">
    <location>
        <begin position="167"/>
        <end position="188"/>
    </location>
</feature>
<feature type="compositionally biased region" description="Basic and acidic residues" evidence="1">
    <location>
        <begin position="141"/>
        <end position="150"/>
    </location>
</feature>
<reference evidence="2" key="1">
    <citation type="submission" date="2020-05" db="EMBL/GenBank/DDBJ databases">
        <title>WGS assembly of Panicum virgatum.</title>
        <authorList>
            <person name="Lovell J.T."/>
            <person name="Jenkins J."/>
            <person name="Shu S."/>
            <person name="Juenger T.E."/>
            <person name="Schmutz J."/>
        </authorList>
    </citation>
    <scope>NUCLEOTIDE SEQUENCE</scope>
    <source>
        <strain evidence="2">AP13</strain>
    </source>
</reference>
<proteinExistence type="predicted"/>
<comment type="caution">
    <text evidence="2">The sequence shown here is derived from an EMBL/GenBank/DDBJ whole genome shotgun (WGS) entry which is preliminary data.</text>
</comment>
<sequence length="444" mass="47556">MQIAVAGERRCKYALPLSSNANCRLFPHHTDSSAARVHAPMGEAADPAPAAASGRVAPPMPWRTRGPDPPAAAARPPRAVAARPPRAVAARPPRASRGSAAELPRAAAGEGRARGRWRERRGGGARGRWRERRGAAVTELAGRHGDEGGRARRPPWRGGRESSPAAMERREGEREKGAGGGERVEDGTARLGPSAVVARGRARLSWRAAERARRGRPWGARAAEPAVGGGGGELGRGRRPACRRGRNRGGEKAVPLRARLFHPAAAAGSQEEGRRARARAPPSSLARARSAGPAAAGPPWPPREGAWRRGRQGREHGGGPPRCARRPAAGAQEPRRAQAAPAGAQATRAELRHRVEREGREQGREEEGHAGGRKSRGGCDGTERQRTLASSCPRLVLTRAREERPSGCFCLCLRVLEMRFLRHCCIHCRPEANSVCLSKMHIHC</sequence>
<evidence type="ECO:0000313" key="3">
    <source>
        <dbReference type="Proteomes" id="UP000823388"/>
    </source>
</evidence>
<dbReference type="AlphaFoldDB" id="A0A8T0R8R4"/>
<evidence type="ECO:0000313" key="2">
    <source>
        <dbReference type="EMBL" id="KAG2582172.1"/>
    </source>
</evidence>
<organism evidence="2 3">
    <name type="scientific">Panicum virgatum</name>
    <name type="common">Blackwell switchgrass</name>
    <dbReference type="NCBI Taxonomy" id="38727"/>
    <lineage>
        <taxon>Eukaryota</taxon>
        <taxon>Viridiplantae</taxon>
        <taxon>Streptophyta</taxon>
        <taxon>Embryophyta</taxon>
        <taxon>Tracheophyta</taxon>
        <taxon>Spermatophyta</taxon>
        <taxon>Magnoliopsida</taxon>
        <taxon>Liliopsida</taxon>
        <taxon>Poales</taxon>
        <taxon>Poaceae</taxon>
        <taxon>PACMAD clade</taxon>
        <taxon>Panicoideae</taxon>
        <taxon>Panicodae</taxon>
        <taxon>Paniceae</taxon>
        <taxon>Panicinae</taxon>
        <taxon>Panicum</taxon>
        <taxon>Panicum sect. Hiantes</taxon>
    </lineage>
</organism>
<feature type="compositionally biased region" description="Basic and acidic residues" evidence="1">
    <location>
        <begin position="349"/>
        <end position="370"/>
    </location>
</feature>
<feature type="compositionally biased region" description="Low complexity" evidence="1">
    <location>
        <begin position="217"/>
        <end position="226"/>
    </location>
</feature>
<feature type="compositionally biased region" description="Low complexity" evidence="1">
    <location>
        <begin position="326"/>
        <end position="348"/>
    </location>
</feature>
<dbReference type="Proteomes" id="UP000823388">
    <property type="component" value="Chromosome 6K"/>
</dbReference>
<feature type="compositionally biased region" description="Low complexity" evidence="1">
    <location>
        <begin position="279"/>
        <end position="295"/>
    </location>
</feature>
<keyword evidence="3" id="KW-1185">Reference proteome</keyword>
<gene>
    <name evidence="2" type="ORF">PVAP13_6KG091835</name>
</gene>
<name>A0A8T0R8R4_PANVG</name>
<feature type="compositionally biased region" description="Low complexity" evidence="1">
    <location>
        <begin position="43"/>
        <end position="57"/>
    </location>
</feature>